<evidence type="ECO:0008006" key="9">
    <source>
        <dbReference type="Google" id="ProtNLM"/>
    </source>
</evidence>
<dbReference type="InterPro" id="IPR013783">
    <property type="entry name" value="Ig-like_fold"/>
</dbReference>
<dbReference type="Pfam" id="PF00207">
    <property type="entry name" value="A2M"/>
    <property type="match status" value="1"/>
</dbReference>
<dbReference type="SUPFAM" id="SSF48239">
    <property type="entry name" value="Terpenoid cyclases/Protein prenyltransferases"/>
    <property type="match status" value="1"/>
</dbReference>
<dbReference type="Gene3D" id="6.20.50.160">
    <property type="match status" value="1"/>
</dbReference>
<dbReference type="Gene3D" id="2.60.40.1940">
    <property type="match status" value="1"/>
</dbReference>
<dbReference type="InterPro" id="IPR019742">
    <property type="entry name" value="MacrogloblnA2_CS"/>
</dbReference>
<dbReference type="Gene3D" id="2.60.40.2950">
    <property type="match status" value="1"/>
</dbReference>
<keyword evidence="3" id="KW-1015">Disulfide bond</keyword>
<keyword evidence="2" id="KW-0882">Thioester bond</keyword>
<dbReference type="Gene3D" id="2.60.40.10">
    <property type="entry name" value="Immunoglobulins"/>
    <property type="match status" value="1"/>
</dbReference>
<dbReference type="PROSITE" id="PS00477">
    <property type="entry name" value="ALPHA_2_MACROGLOBULIN"/>
    <property type="match status" value="1"/>
</dbReference>
<dbReference type="Gene3D" id="2.20.130.20">
    <property type="match status" value="1"/>
</dbReference>
<dbReference type="InterPro" id="IPR011625">
    <property type="entry name" value="A2M_N_BRD"/>
</dbReference>
<evidence type="ECO:0000256" key="2">
    <source>
        <dbReference type="ARBA" id="ARBA00022966"/>
    </source>
</evidence>
<dbReference type="InterPro" id="IPR001599">
    <property type="entry name" value="Macroglobln_a2"/>
</dbReference>
<feature type="domain" description="Alpha-2-macroglobulin bait region" evidence="4">
    <location>
        <begin position="271"/>
        <end position="399"/>
    </location>
</feature>
<dbReference type="Pfam" id="PF07703">
    <property type="entry name" value="A2M_BRD"/>
    <property type="match status" value="1"/>
</dbReference>
<dbReference type="Pfam" id="PF07678">
    <property type="entry name" value="TED_complement"/>
    <property type="match status" value="1"/>
</dbReference>
<proteinExistence type="predicted"/>
<dbReference type="InterPro" id="IPR011626">
    <property type="entry name" value="Alpha-macroglobulin_TED"/>
</dbReference>
<dbReference type="InterPro" id="IPR009048">
    <property type="entry name" value="A-macroglobulin_rcpt-bd"/>
</dbReference>
<dbReference type="EMBL" id="JARBDR010000214">
    <property type="protein sequence ID" value="KAJ8318519.1"/>
    <property type="molecule type" value="Genomic_DNA"/>
</dbReference>
<evidence type="ECO:0000259" key="4">
    <source>
        <dbReference type="SMART" id="SM01359"/>
    </source>
</evidence>
<evidence type="ECO:0000259" key="6">
    <source>
        <dbReference type="SMART" id="SM01361"/>
    </source>
</evidence>
<keyword evidence="8" id="KW-1185">Reference proteome</keyword>
<dbReference type="Pfam" id="PF07677">
    <property type="entry name" value="A2M_recep"/>
    <property type="match status" value="1"/>
</dbReference>
<dbReference type="InterPro" id="IPR050473">
    <property type="entry name" value="A2M/Complement_sys"/>
</dbReference>
<sequence length="1453" mass="161116">MPFLIVRFRVATMYPNLKPYSGHLNIEIFDAKDTLIQQWMGVDSIDGVFGTNFLINADPELGQWKIKVTVKGRVTEKHITVKRYVLPKFNVIVNAGKNYILNSGPLTANINASYTFGKVVHGTAVVQFIQYPDNRVLKQYHVDIHGTGAASLPANEVPSSTKEIVIVAQLGETTTGTTVIGSTTVNVLKAIKMSFGPTRKAFSPGLPYVTFVAIKRCRVHFPYDYKHTTVQTIHKSIPVGADGTPKLTFTTPVTSTKINIKVTLKGVTESLTIHADHTKSMKHIQINTNEPSAKVGLTYTMDVKLSHQLDGFIQNVALQIPVMPEFAPKAHILVFAVYGNEIVADEIDIDVEGNPSIQEINLNFEKETVRPGEKVKLNVAGLPKSKVHLLAVDESIHILQSGYDLSVAEVLQKLQQFDSIPSGHSGNVITKREANSERRLLKRSIDGDINDADDLFRTTGVNIISDASVFDFDAVMAKKLAGMKTYCKENKPVVSISRHSRKFGKFGPTSGRGTKTVFSNIPPARVIPDAPEPKPLPPTVAKVFPVIPALPHAHTRKHFPETWIWETLELNNNGMRILEKTIPDTVTSWRASAFSLSGTFGITASVAKITAFMKLFVDLTLPFKVVKNEKVAVKVSVFNYQQKSVMNQLGCGNCQDKLQIFKHLHKTFIFFTRITFVHKIFFKLSCFNNHYITVVALSTKIKNDFLPLENKLFTSINNSYFTTEHRLLNTGRFVLGKGHRNQARDIILLLLRVTHTADPQKIEAHSVQLGPGATALKYFQLDAKESGVSNVTVSVIDFLTFTTVDSVQKSMNIKNEGIESGYNKQHLIYVTKGTTFTETFSDVNAPTMANLGNLLRRPTGCGEQTIINLAPNIFATRYLKVTNQLTESFKKKAIEHMIYGRDNELRWQRSDGSFSAWGNRDSSGSMITAYVAMSFQQAKDIIHIDKSILTRAVDWIIRRQYTTGYFPEPGRVIHVSMQGGATSSRATYTAFVLIALLEIDDIPEYKNKITTAANKAKQYIESQISTITDNYSLSLCAYALKLTKSTKANILFQKLENNAINKDNKMKCWDSNLKKTTQGKWVSPNPRARPIDIETAAYALLYYSLDKDITNGLKVLRWLITQRNPNGGFASTQFPDSTNTVNIRATGSGVALVDVVVVYNIKQSGEHAAYNITTGIKKESFDSITVEICARRIKSGDSGMVVEEITLPSGFKADLTSIQNVQGLKQKEADLDKVALYFDRVGNTNVCVDMKADRVDKVIRSESYPVEIYDYYDPQNQGIGSYTSGVLKNLKLCDVCPTCYVCIFDPSSRMELLLLVLGILSLWTPAVDGSTYLVSAPNLIRPGMTYGLSVSILKSTSAVNVKVTLILKPTNKVIVSTSGSLKQGETKVLSLDIPTDIANGPYALTVEGSGGLTFNRQRDIAFRGNDVLVLIQTDKAIYSEDQRGIYTMCNVNF</sequence>
<dbReference type="SMART" id="SM01361">
    <property type="entry name" value="A2M_recep"/>
    <property type="match status" value="1"/>
</dbReference>
<evidence type="ECO:0000313" key="7">
    <source>
        <dbReference type="EMBL" id="KAJ8318519.1"/>
    </source>
</evidence>
<dbReference type="InterPro" id="IPR008930">
    <property type="entry name" value="Terpenoid_cyclase/PrenylTrfase"/>
</dbReference>
<reference evidence="7 8" key="1">
    <citation type="submission" date="2022-12" db="EMBL/GenBank/DDBJ databases">
        <title>Chromosome-level genome of Tegillarca granosa.</title>
        <authorList>
            <person name="Kim J."/>
        </authorList>
    </citation>
    <scope>NUCLEOTIDE SEQUENCE [LARGE SCALE GENOMIC DNA]</scope>
    <source>
        <strain evidence="7">Teg-2019</strain>
        <tissue evidence="7">Adductor muscle</tissue>
    </source>
</reference>
<evidence type="ECO:0000313" key="8">
    <source>
        <dbReference type="Proteomes" id="UP001217089"/>
    </source>
</evidence>
<feature type="domain" description="Alpha-2-macroglobulin" evidence="5">
    <location>
        <begin position="562"/>
        <end position="651"/>
    </location>
</feature>
<gene>
    <name evidence="7" type="ORF">KUTeg_003610</name>
</gene>
<dbReference type="Pfam" id="PF17791">
    <property type="entry name" value="MG3"/>
    <property type="match status" value="1"/>
</dbReference>
<dbReference type="SMART" id="SM01359">
    <property type="entry name" value="A2M_N_2"/>
    <property type="match status" value="1"/>
</dbReference>
<accession>A0ABQ9FML7</accession>
<name>A0ABQ9FML7_TEGGR</name>
<dbReference type="InterPro" id="IPR047565">
    <property type="entry name" value="Alpha-macroglob_thiol-ester_cl"/>
</dbReference>
<dbReference type="SUPFAM" id="SSF49410">
    <property type="entry name" value="Alpha-macroglobulin receptor domain"/>
    <property type="match status" value="1"/>
</dbReference>
<evidence type="ECO:0000256" key="3">
    <source>
        <dbReference type="ARBA" id="ARBA00023157"/>
    </source>
</evidence>
<dbReference type="PANTHER" id="PTHR11412">
    <property type="entry name" value="MACROGLOBULIN / COMPLEMENT"/>
    <property type="match status" value="1"/>
</dbReference>
<evidence type="ECO:0000259" key="5">
    <source>
        <dbReference type="SMART" id="SM01360"/>
    </source>
</evidence>
<evidence type="ECO:0000256" key="1">
    <source>
        <dbReference type="ARBA" id="ARBA00022729"/>
    </source>
</evidence>
<dbReference type="Gene3D" id="2.60.40.1930">
    <property type="match status" value="2"/>
</dbReference>
<dbReference type="InterPro" id="IPR036595">
    <property type="entry name" value="A-macroglobulin_rcpt-bd_sf"/>
</dbReference>
<dbReference type="SMART" id="SM01419">
    <property type="entry name" value="Thiol-ester_cl"/>
    <property type="match status" value="1"/>
</dbReference>
<dbReference type="SMART" id="SM01360">
    <property type="entry name" value="A2M"/>
    <property type="match status" value="1"/>
</dbReference>
<protein>
    <recommendedName>
        <fullName evidence="9">CD109</fullName>
    </recommendedName>
</protein>
<dbReference type="Proteomes" id="UP001217089">
    <property type="component" value="Unassembled WGS sequence"/>
</dbReference>
<organism evidence="7 8">
    <name type="scientific">Tegillarca granosa</name>
    <name type="common">Malaysian cockle</name>
    <name type="synonym">Anadara granosa</name>
    <dbReference type="NCBI Taxonomy" id="220873"/>
    <lineage>
        <taxon>Eukaryota</taxon>
        <taxon>Metazoa</taxon>
        <taxon>Spiralia</taxon>
        <taxon>Lophotrochozoa</taxon>
        <taxon>Mollusca</taxon>
        <taxon>Bivalvia</taxon>
        <taxon>Autobranchia</taxon>
        <taxon>Pteriomorphia</taxon>
        <taxon>Arcoida</taxon>
        <taxon>Arcoidea</taxon>
        <taxon>Arcidae</taxon>
        <taxon>Tegillarca</taxon>
    </lineage>
</organism>
<keyword evidence="1" id="KW-0732">Signal</keyword>
<feature type="domain" description="Alpha-macroglobulin receptor-binding" evidence="6">
    <location>
        <begin position="1198"/>
        <end position="1282"/>
    </location>
</feature>
<comment type="caution">
    <text evidence="7">The sequence shown here is derived from an EMBL/GenBank/DDBJ whole genome shotgun (WGS) entry which is preliminary data.</text>
</comment>
<dbReference type="Gene3D" id="1.50.10.20">
    <property type="match status" value="1"/>
</dbReference>
<dbReference type="Gene3D" id="2.60.40.690">
    <property type="entry name" value="Alpha-macroglobulin, receptor-binding domain"/>
    <property type="match status" value="1"/>
</dbReference>
<dbReference type="InterPro" id="IPR041555">
    <property type="entry name" value="MG3"/>
</dbReference>
<dbReference type="PANTHER" id="PTHR11412:SF136">
    <property type="entry name" value="CD109 ANTIGEN"/>
    <property type="match status" value="1"/>
</dbReference>